<accession>T0KXG6</accession>
<sequence>MLTLSYTKKKLY</sequence>
<reference evidence="2" key="1">
    <citation type="journal article" date="2013" name="Mol. Plant Microbe Interact.">
        <title>Global aspects of pacC regulation of pathogenicity genes in Colletotrichum gloeosporioides as revealed by transcriptome analysis.</title>
        <authorList>
            <person name="Alkan N."/>
            <person name="Meng X."/>
            <person name="Friedlander G."/>
            <person name="Reuveni E."/>
            <person name="Sukno S."/>
            <person name="Sherman A."/>
            <person name="Thon M."/>
            <person name="Fluhr R."/>
            <person name="Prusky D."/>
        </authorList>
    </citation>
    <scope>NUCLEOTIDE SEQUENCE [LARGE SCALE GENOMIC DNA]</scope>
    <source>
        <strain evidence="2">Cg-14</strain>
    </source>
</reference>
<organism evidence="1 2">
    <name type="scientific">Colletotrichum gloeosporioides (strain Cg-14)</name>
    <name type="common">Anthracnose fungus</name>
    <name type="synonym">Glomerella cingulata</name>
    <dbReference type="NCBI Taxonomy" id="1237896"/>
    <lineage>
        <taxon>Eukaryota</taxon>
        <taxon>Fungi</taxon>
        <taxon>Dikarya</taxon>
        <taxon>Ascomycota</taxon>
        <taxon>Pezizomycotina</taxon>
        <taxon>Sordariomycetes</taxon>
        <taxon>Hypocreomycetidae</taxon>
        <taxon>Glomerellales</taxon>
        <taxon>Glomerellaceae</taxon>
        <taxon>Colletotrichum</taxon>
        <taxon>Colletotrichum gloeosporioides species complex</taxon>
    </lineage>
</organism>
<dbReference type="HOGENOM" id="CLU_3436959_0_0_1"/>
<evidence type="ECO:0000313" key="2">
    <source>
        <dbReference type="Proteomes" id="UP000015530"/>
    </source>
</evidence>
<name>T0KXG6_COLGC</name>
<dbReference type="EMBL" id="AMYD01000636">
    <property type="protein sequence ID" value="EQB56904.1"/>
    <property type="molecule type" value="Genomic_DNA"/>
</dbReference>
<protein>
    <submittedName>
        <fullName evidence="1">Uncharacterized protein</fullName>
    </submittedName>
</protein>
<comment type="caution">
    <text evidence="1">The sequence shown here is derived from an EMBL/GenBank/DDBJ whole genome shotgun (WGS) entry which is preliminary data.</text>
</comment>
<proteinExistence type="predicted"/>
<dbReference type="Proteomes" id="UP000015530">
    <property type="component" value="Unassembled WGS sequence"/>
</dbReference>
<gene>
    <name evidence="1" type="ORF">CGLO_03049</name>
</gene>
<evidence type="ECO:0000313" key="1">
    <source>
        <dbReference type="EMBL" id="EQB56904.1"/>
    </source>
</evidence>